<dbReference type="Pfam" id="PF03662">
    <property type="entry name" value="Glyco_hydro_79n"/>
    <property type="match status" value="1"/>
</dbReference>
<dbReference type="PANTHER" id="PTHR46145:SF3">
    <property type="entry name" value="HEPARANASE"/>
    <property type="match status" value="1"/>
</dbReference>
<dbReference type="EC" id="3.2.1.166" evidence="10"/>
<dbReference type="GO" id="GO:0007160">
    <property type="term" value="P:cell-matrix adhesion"/>
    <property type="evidence" value="ECO:0007669"/>
    <property type="project" value="TreeGrafter"/>
</dbReference>
<keyword evidence="3" id="KW-0964">Secreted</keyword>
<keyword evidence="4 12" id="KW-0732">Signal</keyword>
<evidence type="ECO:0000256" key="11">
    <source>
        <dbReference type="ARBA" id="ARBA00040414"/>
    </source>
</evidence>
<evidence type="ECO:0000256" key="1">
    <source>
        <dbReference type="ARBA" id="ARBA00004613"/>
    </source>
</evidence>
<comment type="catalytic activity">
    <reaction evidence="9">
        <text>endohydrolysis of (1-&gt;4)-beta-D-glycosidic bonds of heparan sulfate chains in heparan sulfate proteoglycan.</text>
        <dbReference type="EC" id="3.2.1.166"/>
    </reaction>
</comment>
<comment type="similarity">
    <text evidence="2">Belongs to the glycosyl hydrolase 79 family.</text>
</comment>
<feature type="signal peptide" evidence="12">
    <location>
        <begin position="1"/>
        <end position="20"/>
    </location>
</feature>
<comment type="subcellular location">
    <subcellularLocation>
        <location evidence="1">Secreted</location>
    </subcellularLocation>
</comment>
<dbReference type="Ensembl" id="ENSSSUT00005026763.1">
    <property type="protein sequence ID" value="ENSSSUP00005023371.1"/>
    <property type="gene ID" value="ENSSSUG00005015106.1"/>
</dbReference>
<evidence type="ECO:0000256" key="8">
    <source>
        <dbReference type="ARBA" id="ARBA00023180"/>
    </source>
</evidence>
<keyword evidence="7" id="KW-1015">Disulfide bond</keyword>
<dbReference type="GO" id="GO:0016798">
    <property type="term" value="F:hydrolase activity, acting on glycosyl bonds"/>
    <property type="evidence" value="ECO:0007669"/>
    <property type="project" value="InterPro"/>
</dbReference>
<dbReference type="PANTHER" id="PTHR46145">
    <property type="entry name" value="HEPARANASE"/>
    <property type="match status" value="1"/>
</dbReference>
<sequence>MLLRWRPGLPLLLLLGPLAPFSPRAPGGLARADDAVALDFSTERPVRLVSPAFLSFTIDANLATDPRFLTFLGSTKLRTLARGLSPAYLRFGGTKTDFLIFDPKKEPTFEERSYWESQVNQDICKSGSIPSDLEKKLQLEWPFQEQLLLREQYQKKFKNSTYSRSSVDMLYTFANCSGLDLIFGLNALLRTADLQWNSSNAQLLLDYCSSKNYNISWELGNEPNSFRKKAGIFIDGSQLGEDFVKLHKLLGKSTFKTANLYGPDIGQPRGKTVKMLTSFLKAGGEVIDSVTWHHYYLNGRIATKEDFLNPDVLDTFTSSVQKIFQDYWLSLLFKKLVGTHVLMASVKGPDSSKLRVYLHCTNINHPRYKEGDLTLYALNLHNVTKRLQLPYHLFDKQVDKYLVKPVGPDGLLSKSVQLNGQTLKMVDDHTLPALTEKPLRPGSTLGLPAFSYGFFVIRNAKVTACL</sequence>
<dbReference type="GO" id="GO:0060055">
    <property type="term" value="P:angiogenesis involved in wound healing"/>
    <property type="evidence" value="ECO:0007669"/>
    <property type="project" value="TreeGrafter"/>
</dbReference>
<organism evidence="13 14">
    <name type="scientific">Suricata suricatta</name>
    <name type="common">Meerkat</name>
    <dbReference type="NCBI Taxonomy" id="37032"/>
    <lineage>
        <taxon>Eukaryota</taxon>
        <taxon>Metazoa</taxon>
        <taxon>Chordata</taxon>
        <taxon>Craniata</taxon>
        <taxon>Vertebrata</taxon>
        <taxon>Euteleostomi</taxon>
        <taxon>Mammalia</taxon>
        <taxon>Eutheria</taxon>
        <taxon>Laurasiatheria</taxon>
        <taxon>Carnivora</taxon>
        <taxon>Feliformia</taxon>
        <taxon>Herpestidae</taxon>
        <taxon>Suricata</taxon>
    </lineage>
</organism>
<dbReference type="InterPro" id="IPR017853">
    <property type="entry name" value="GH"/>
</dbReference>
<dbReference type="Gene3D" id="3.20.20.80">
    <property type="entry name" value="Glycosidases"/>
    <property type="match status" value="1"/>
</dbReference>
<evidence type="ECO:0000256" key="5">
    <source>
        <dbReference type="ARBA" id="ARBA00022801"/>
    </source>
</evidence>
<reference evidence="13 14" key="1">
    <citation type="submission" date="2019-05" db="EMBL/GenBank/DDBJ databases">
        <title>A Chromosome-scale Meerkat (S. suricatta) Genome Assembly.</title>
        <authorList>
            <person name="Dudchenko O."/>
            <person name="Lieberman Aiden E."/>
            <person name="Tung J."/>
            <person name="Barreiro L.B."/>
            <person name="Clutton-Brock T.H."/>
        </authorList>
    </citation>
    <scope>NUCLEOTIDE SEQUENCE [LARGE SCALE GENOMIC DNA]</scope>
</reference>
<keyword evidence="6" id="KW-0130">Cell adhesion</keyword>
<proteinExistence type="inferred from homology"/>
<dbReference type="GO" id="GO:0005615">
    <property type="term" value="C:extracellular space"/>
    <property type="evidence" value="ECO:0007669"/>
    <property type="project" value="TreeGrafter"/>
</dbReference>
<evidence type="ECO:0000256" key="2">
    <source>
        <dbReference type="ARBA" id="ARBA00009800"/>
    </source>
</evidence>
<feature type="chain" id="PRO_5025371803" description="Heparanase" evidence="12">
    <location>
        <begin position="21"/>
        <end position="466"/>
    </location>
</feature>
<keyword evidence="8" id="KW-0325">Glycoprotein</keyword>
<dbReference type="GO" id="GO:0016020">
    <property type="term" value="C:membrane"/>
    <property type="evidence" value="ECO:0007669"/>
    <property type="project" value="InterPro"/>
</dbReference>
<dbReference type="AlphaFoldDB" id="A0A673UPP0"/>
<evidence type="ECO:0000256" key="3">
    <source>
        <dbReference type="ARBA" id="ARBA00022525"/>
    </source>
</evidence>
<evidence type="ECO:0000313" key="13">
    <source>
        <dbReference type="Ensembl" id="ENSSSUP00005023371.1"/>
    </source>
</evidence>
<protein>
    <recommendedName>
        <fullName evidence="11">Heparanase</fullName>
        <ecNumber evidence="10">3.2.1.166</ecNumber>
    </recommendedName>
</protein>
<dbReference type="InterPro" id="IPR005199">
    <property type="entry name" value="Glyco_hydro_79"/>
</dbReference>
<reference evidence="13" key="3">
    <citation type="submission" date="2025-09" db="UniProtKB">
        <authorList>
            <consortium name="Ensembl"/>
        </authorList>
    </citation>
    <scope>IDENTIFICATION</scope>
</reference>
<name>A0A673UPP0_SURSU</name>
<keyword evidence="5" id="KW-0378">Hydrolase</keyword>
<gene>
    <name evidence="13" type="primary">HPSE</name>
</gene>
<evidence type="ECO:0000256" key="4">
    <source>
        <dbReference type="ARBA" id="ARBA00022729"/>
    </source>
</evidence>
<dbReference type="GO" id="GO:0031012">
    <property type="term" value="C:extracellular matrix"/>
    <property type="evidence" value="ECO:0007669"/>
    <property type="project" value="TreeGrafter"/>
</dbReference>
<evidence type="ECO:0000256" key="12">
    <source>
        <dbReference type="SAM" id="SignalP"/>
    </source>
</evidence>
<evidence type="ECO:0000256" key="10">
    <source>
        <dbReference type="ARBA" id="ARBA00039100"/>
    </source>
</evidence>
<dbReference type="SUPFAM" id="SSF51445">
    <property type="entry name" value="(Trans)glycosidases"/>
    <property type="match status" value="1"/>
</dbReference>
<keyword evidence="14" id="KW-1185">Reference proteome</keyword>
<evidence type="ECO:0000313" key="14">
    <source>
        <dbReference type="Proteomes" id="UP000472268"/>
    </source>
</evidence>
<evidence type="ECO:0000256" key="6">
    <source>
        <dbReference type="ARBA" id="ARBA00022889"/>
    </source>
</evidence>
<accession>A0A673UPP0</accession>
<dbReference type="Proteomes" id="UP000472268">
    <property type="component" value="Chromosome 1"/>
</dbReference>
<evidence type="ECO:0000256" key="9">
    <source>
        <dbReference type="ARBA" id="ARBA00036917"/>
    </source>
</evidence>
<evidence type="ECO:0000256" key="7">
    <source>
        <dbReference type="ARBA" id="ARBA00023157"/>
    </source>
</evidence>
<reference evidence="13" key="2">
    <citation type="submission" date="2025-08" db="UniProtKB">
        <authorList>
            <consortium name="Ensembl"/>
        </authorList>
    </citation>
    <scope>IDENTIFICATION</scope>
</reference>